<dbReference type="AlphaFoldDB" id="A0A8S3TG53"/>
<proteinExistence type="predicted"/>
<keyword evidence="3" id="KW-1133">Transmembrane helix</keyword>
<evidence type="ECO:0000256" key="1">
    <source>
        <dbReference type="ARBA" id="ARBA00022734"/>
    </source>
</evidence>
<evidence type="ECO:0000256" key="3">
    <source>
        <dbReference type="SAM" id="Phobius"/>
    </source>
</evidence>
<dbReference type="InterPro" id="IPR051379">
    <property type="entry name" value="C-type_Lectin_Receptor_IMM"/>
</dbReference>
<keyword evidence="1" id="KW-0430">Lectin</keyword>
<dbReference type="GO" id="GO:0030246">
    <property type="term" value="F:carbohydrate binding"/>
    <property type="evidence" value="ECO:0007669"/>
    <property type="project" value="UniProtKB-KW"/>
</dbReference>
<dbReference type="InterPro" id="IPR016186">
    <property type="entry name" value="C-type_lectin-like/link_sf"/>
</dbReference>
<comment type="caution">
    <text evidence="5">The sequence shown here is derived from an EMBL/GenBank/DDBJ whole genome shotgun (WGS) entry which is preliminary data.</text>
</comment>
<dbReference type="PANTHER" id="PTHR46746">
    <property type="entry name" value="KILLER CELL LECTIN-LIKE RECEPTOR SUBFAMILY F MEMBER 2"/>
    <property type="match status" value="1"/>
</dbReference>
<feature type="transmembrane region" description="Helical" evidence="3">
    <location>
        <begin position="339"/>
        <end position="362"/>
    </location>
</feature>
<dbReference type="SUPFAM" id="SSF56436">
    <property type="entry name" value="C-type lectin-like"/>
    <property type="match status" value="2"/>
</dbReference>
<dbReference type="Pfam" id="PF00059">
    <property type="entry name" value="Lectin_C"/>
    <property type="match status" value="1"/>
</dbReference>
<evidence type="ECO:0000259" key="4">
    <source>
        <dbReference type="PROSITE" id="PS50041"/>
    </source>
</evidence>
<name>A0A8S3TG53_MYTED</name>
<dbReference type="Proteomes" id="UP000683360">
    <property type="component" value="Unassembled WGS sequence"/>
</dbReference>
<dbReference type="Gene3D" id="3.10.100.10">
    <property type="entry name" value="Mannose-Binding Protein A, subunit A"/>
    <property type="match status" value="1"/>
</dbReference>
<evidence type="ECO:0000313" key="6">
    <source>
        <dbReference type="Proteomes" id="UP000683360"/>
    </source>
</evidence>
<reference evidence="5" key="1">
    <citation type="submission" date="2021-03" db="EMBL/GenBank/DDBJ databases">
        <authorList>
            <person name="Bekaert M."/>
        </authorList>
    </citation>
    <scope>NUCLEOTIDE SEQUENCE</scope>
</reference>
<dbReference type="EMBL" id="CAJPWZ010001989">
    <property type="protein sequence ID" value="CAG2228131.1"/>
    <property type="molecule type" value="Genomic_DNA"/>
</dbReference>
<dbReference type="OrthoDB" id="6074935at2759"/>
<keyword evidence="3" id="KW-0472">Membrane</keyword>
<dbReference type="PROSITE" id="PS50041">
    <property type="entry name" value="C_TYPE_LECTIN_2"/>
    <property type="match status" value="1"/>
</dbReference>
<dbReference type="InterPro" id="IPR001304">
    <property type="entry name" value="C-type_lectin-like"/>
</dbReference>
<feature type="domain" description="C-type lectin" evidence="4">
    <location>
        <begin position="71"/>
        <end position="194"/>
    </location>
</feature>
<evidence type="ECO:0000256" key="2">
    <source>
        <dbReference type="ARBA" id="ARBA00023157"/>
    </source>
</evidence>
<dbReference type="CDD" id="cd00037">
    <property type="entry name" value="CLECT"/>
    <property type="match status" value="1"/>
</dbReference>
<dbReference type="PANTHER" id="PTHR46746:SF9">
    <property type="entry name" value="CD209 ANTIGEN-LIKE PROTEIN C-LIKE"/>
    <property type="match status" value="1"/>
</dbReference>
<accession>A0A8S3TG53</accession>
<protein>
    <recommendedName>
        <fullName evidence="4">C-type lectin domain-containing protein</fullName>
    </recommendedName>
</protein>
<evidence type="ECO:0000313" key="5">
    <source>
        <dbReference type="EMBL" id="CAG2228131.1"/>
    </source>
</evidence>
<dbReference type="InterPro" id="IPR016187">
    <property type="entry name" value="CTDL_fold"/>
</dbReference>
<dbReference type="SMART" id="SM00034">
    <property type="entry name" value="CLECT"/>
    <property type="match status" value="1"/>
</dbReference>
<keyword evidence="3" id="KW-0812">Transmembrane</keyword>
<gene>
    <name evidence="5" type="ORF">MEDL_41120</name>
</gene>
<organism evidence="5 6">
    <name type="scientific">Mytilus edulis</name>
    <name type="common">Blue mussel</name>
    <dbReference type="NCBI Taxonomy" id="6550"/>
    <lineage>
        <taxon>Eukaryota</taxon>
        <taxon>Metazoa</taxon>
        <taxon>Spiralia</taxon>
        <taxon>Lophotrochozoa</taxon>
        <taxon>Mollusca</taxon>
        <taxon>Bivalvia</taxon>
        <taxon>Autobranchia</taxon>
        <taxon>Pteriomorphia</taxon>
        <taxon>Mytilida</taxon>
        <taxon>Mytiloidea</taxon>
        <taxon>Mytilidae</taxon>
        <taxon>Mytilinae</taxon>
        <taxon>Mytilus</taxon>
    </lineage>
</organism>
<keyword evidence="2" id="KW-1015">Disulfide bond</keyword>
<sequence length="365" mass="41297">MGSVWMSDDYTEYNASMLVPWSNGKPNNPPHLCVYNYYGYMFDYDCMTNIGVVCQRDQEYCPTNDPVWKHNGLWCYIVLLYYANGVTYDEAKYMCSNINGTVIMPKTRTDARWITYNLDFGGQWWIGLTDNDADNVYTWEDGTNQNLSTLYWFQGSDTIDPQPNARDNASLCAVMIDGEIYDVVCSTNHKVVCQVDAKTGLQTTLYNQTTKLADSETTTLPTETTGIPATFYNQTTNLVSLETTTFRSETTGIPATFYNQTTKHAKLETTTLPATNMSLTFTSLECEALWMNQRNCNCQEPSASTEIQNDIIMHRLDKTMLSSNIRKKSSASDPRRSSFYIGCVGIIVLVSSMLFIVVLDFIPRG</sequence>
<keyword evidence="6" id="KW-1185">Reference proteome</keyword>